<comment type="caution">
    <text evidence="1">The sequence shown here is derived from an EMBL/GenBank/DDBJ whole genome shotgun (WGS) entry which is preliminary data.</text>
</comment>
<dbReference type="AlphaFoldDB" id="A0A0V0TEV5"/>
<proteinExistence type="predicted"/>
<dbReference type="Proteomes" id="UP000055048">
    <property type="component" value="Unassembled WGS sequence"/>
</dbReference>
<reference evidence="1 2" key="1">
    <citation type="submission" date="2015-01" db="EMBL/GenBank/DDBJ databases">
        <title>Evolution of Trichinella species and genotypes.</title>
        <authorList>
            <person name="Korhonen P.K."/>
            <person name="Edoardo P."/>
            <person name="Giuseppe L.R."/>
            <person name="Gasser R.B."/>
        </authorList>
    </citation>
    <scope>NUCLEOTIDE SEQUENCE [LARGE SCALE GENOMIC DNA]</scope>
    <source>
        <strain evidence="1">ISS417</strain>
    </source>
</reference>
<dbReference type="EMBL" id="JYDJ01000307">
    <property type="protein sequence ID" value="KRX37486.1"/>
    <property type="molecule type" value="Genomic_DNA"/>
</dbReference>
<feature type="non-terminal residue" evidence="1">
    <location>
        <position position="70"/>
    </location>
</feature>
<keyword evidence="2" id="KW-1185">Reference proteome</keyword>
<name>A0A0V0TEV5_9BILA</name>
<sequence length="70" mass="8052">MVRTPNPVICNKKVDLQILRLSESVGLTDLKSELTCITYVSVVKQLIQMLIQHKNFLPKMFRKLSIPAIR</sequence>
<evidence type="ECO:0000313" key="1">
    <source>
        <dbReference type="EMBL" id="KRX37486.1"/>
    </source>
</evidence>
<gene>
    <name evidence="1" type="ORF">T05_10018</name>
</gene>
<protein>
    <submittedName>
        <fullName evidence="1">Uncharacterized protein</fullName>
    </submittedName>
</protein>
<accession>A0A0V0TEV5</accession>
<evidence type="ECO:0000313" key="2">
    <source>
        <dbReference type="Proteomes" id="UP000055048"/>
    </source>
</evidence>
<organism evidence="1 2">
    <name type="scientific">Trichinella murrelli</name>
    <dbReference type="NCBI Taxonomy" id="144512"/>
    <lineage>
        <taxon>Eukaryota</taxon>
        <taxon>Metazoa</taxon>
        <taxon>Ecdysozoa</taxon>
        <taxon>Nematoda</taxon>
        <taxon>Enoplea</taxon>
        <taxon>Dorylaimia</taxon>
        <taxon>Trichinellida</taxon>
        <taxon>Trichinellidae</taxon>
        <taxon>Trichinella</taxon>
    </lineage>
</organism>